<dbReference type="Proteomes" id="UP000224003">
    <property type="component" value="Unassembled WGS sequence"/>
</dbReference>
<evidence type="ECO:0000313" key="4">
    <source>
        <dbReference type="Proteomes" id="UP000224003"/>
    </source>
</evidence>
<feature type="domain" description="TraC-like" evidence="2">
    <location>
        <begin position="52"/>
        <end position="165"/>
    </location>
</feature>
<dbReference type="EMBL" id="NUVX01000070">
    <property type="protein sequence ID" value="PFJ30983.1"/>
    <property type="molecule type" value="Genomic_DNA"/>
</dbReference>
<comment type="caution">
    <text evidence="3">The sequence shown here is derived from an EMBL/GenBank/DDBJ whole genome shotgun (WGS) entry which is preliminary data.</text>
</comment>
<evidence type="ECO:0000259" key="2">
    <source>
        <dbReference type="Pfam" id="PF26593"/>
    </source>
</evidence>
<keyword evidence="1" id="KW-1133">Transmembrane helix</keyword>
<reference evidence="3 4" key="1">
    <citation type="submission" date="2017-09" db="EMBL/GenBank/DDBJ databases">
        <title>Large-scale bioinformatics analysis of Bacillus genomes uncovers conserved roles of natural products in bacterial physiology.</title>
        <authorList>
            <consortium name="Agbiome Team Llc"/>
            <person name="Bleich R.M."/>
            <person name="Grubbs K.J."/>
            <person name="Santa Maria K.C."/>
            <person name="Allen S.E."/>
            <person name="Farag S."/>
            <person name="Shank E.A."/>
            <person name="Bowers A."/>
        </authorList>
    </citation>
    <scope>NUCLEOTIDE SEQUENCE [LARGE SCALE GENOMIC DNA]</scope>
    <source>
        <strain evidence="3 4">AFS085496</strain>
    </source>
</reference>
<dbReference type="InterPro" id="IPR058596">
    <property type="entry name" value="TraC-like_dom"/>
</dbReference>
<gene>
    <name evidence="3" type="ORF">COJ15_30070</name>
</gene>
<evidence type="ECO:0000313" key="3">
    <source>
        <dbReference type="EMBL" id="PFJ30983.1"/>
    </source>
</evidence>
<name>A0A9X6WHH5_BACTU</name>
<protein>
    <recommendedName>
        <fullName evidence="2">TraC-like domain-containing protein</fullName>
    </recommendedName>
</protein>
<dbReference type="RefSeq" id="WP_098517467.1">
    <property type="nucleotide sequence ID" value="NZ_NUVX01000070.1"/>
</dbReference>
<accession>A0A9X6WHH5</accession>
<keyword evidence="1" id="KW-0472">Membrane</keyword>
<sequence length="278" mass="32814">MIGFIILILFMGIVGVLGVVGYNYIKKTMQTDDEKEDFIPTTQDNLPIDWVRKGIVKMKNGTYAIVIHLPSINIDLMEANEREVVFSQYRSILTAIDFPFQFLQQSRVVDIDEYMKKLDKIQKGTENEFVRLQLEHYKRYMNGLVNSRAILTRKFYLIIPFDELQEKKSKANQSGSIFDLSFKKKQKEAEKTERETVIEEEKKFEVAYKHLTGRADIVMRSFTRFDIKPTLLNDEKLTELFYTSYNKNKSVYQPLRANELKDREYYNLYVKRGDTNEV</sequence>
<organism evidence="3 4">
    <name type="scientific">Bacillus thuringiensis</name>
    <dbReference type="NCBI Taxonomy" id="1428"/>
    <lineage>
        <taxon>Bacteria</taxon>
        <taxon>Bacillati</taxon>
        <taxon>Bacillota</taxon>
        <taxon>Bacilli</taxon>
        <taxon>Bacillales</taxon>
        <taxon>Bacillaceae</taxon>
        <taxon>Bacillus</taxon>
        <taxon>Bacillus cereus group</taxon>
    </lineage>
</organism>
<dbReference type="AlphaFoldDB" id="A0A9X6WHH5"/>
<proteinExistence type="predicted"/>
<evidence type="ECO:0000256" key="1">
    <source>
        <dbReference type="SAM" id="Phobius"/>
    </source>
</evidence>
<feature type="transmembrane region" description="Helical" evidence="1">
    <location>
        <begin position="6"/>
        <end position="25"/>
    </location>
</feature>
<dbReference type="Pfam" id="PF26593">
    <property type="entry name" value="TraC-like"/>
    <property type="match status" value="1"/>
</dbReference>
<keyword evidence="1" id="KW-0812">Transmembrane</keyword>